<dbReference type="EMBL" id="JAMXFF010000040">
    <property type="protein sequence ID" value="MCT7968985.1"/>
    <property type="molecule type" value="Genomic_DNA"/>
</dbReference>
<reference evidence="1 2" key="1">
    <citation type="journal article" date="2022" name="Front. Microbiol.">
        <title>High genomic differentiation and limited gene flow indicate recent cryptic speciation within the genus Laspinema (cyanobacteria).</title>
        <authorList>
            <person name="Stanojkovic A."/>
            <person name="Skoupy S."/>
            <person name="Skaloud P."/>
            <person name="Dvorak P."/>
        </authorList>
    </citation>
    <scope>NUCLEOTIDE SEQUENCE [LARGE SCALE GENOMIC DNA]</scope>
    <source>
        <strain evidence="1 2">D2a</strain>
    </source>
</reference>
<accession>A0ABT2MYD3</accession>
<evidence type="ECO:0000313" key="2">
    <source>
        <dbReference type="Proteomes" id="UP001525890"/>
    </source>
</evidence>
<sequence length="138" mass="15409">MLKISRLGLAIAAGLGGVLVTKTALADFPYVEANRNGDYYIINELRPGSVYARWTVVDPDPNGLNVRCAPPNYQGQDFYNLKPYFTVRNGGSFTSSHLRSDDRGLPWVQLRLEDAARETCFVRANSEYVLPSRIPLND</sequence>
<comment type="caution">
    <text evidence="1">The sequence shown here is derived from an EMBL/GenBank/DDBJ whole genome shotgun (WGS) entry which is preliminary data.</text>
</comment>
<protein>
    <recommendedName>
        <fullName evidence="3">Secreted protein</fullName>
    </recommendedName>
</protein>
<dbReference type="Proteomes" id="UP001525890">
    <property type="component" value="Unassembled WGS sequence"/>
</dbReference>
<organism evidence="1 2">
    <name type="scientific">Laspinema palackyanum D2a</name>
    <dbReference type="NCBI Taxonomy" id="2953684"/>
    <lineage>
        <taxon>Bacteria</taxon>
        <taxon>Bacillati</taxon>
        <taxon>Cyanobacteriota</taxon>
        <taxon>Cyanophyceae</taxon>
        <taxon>Oscillatoriophycideae</taxon>
        <taxon>Oscillatoriales</taxon>
        <taxon>Laspinemataceae</taxon>
        <taxon>Laspinema</taxon>
        <taxon>Laspinema palackyanum</taxon>
    </lineage>
</organism>
<gene>
    <name evidence="1" type="ORF">NG799_21980</name>
</gene>
<keyword evidence="2" id="KW-1185">Reference proteome</keyword>
<proteinExistence type="predicted"/>
<evidence type="ECO:0008006" key="3">
    <source>
        <dbReference type="Google" id="ProtNLM"/>
    </source>
</evidence>
<dbReference type="RefSeq" id="WP_368008467.1">
    <property type="nucleotide sequence ID" value="NZ_JAMXFF010000040.1"/>
</dbReference>
<evidence type="ECO:0000313" key="1">
    <source>
        <dbReference type="EMBL" id="MCT7968985.1"/>
    </source>
</evidence>
<name>A0ABT2MYD3_9CYAN</name>